<dbReference type="GO" id="GO:0016279">
    <property type="term" value="F:protein-lysine N-methyltransferase activity"/>
    <property type="evidence" value="ECO:0007669"/>
    <property type="project" value="TreeGrafter"/>
</dbReference>
<accession>A0A086TCB6</accession>
<gene>
    <name evidence="2" type="ORF">ACRE_021120</name>
</gene>
<dbReference type="OrthoDB" id="441812at2759"/>
<dbReference type="Proteomes" id="UP000029964">
    <property type="component" value="Unassembled WGS sequence"/>
</dbReference>
<reference evidence="3" key="1">
    <citation type="journal article" date="2014" name="Genome Announc.">
        <title>Genome sequence and annotation of Acremonium chrysogenum, producer of the beta-lactam antibiotic cephalosporin C.</title>
        <authorList>
            <person name="Terfehr D."/>
            <person name="Dahlmann T.A."/>
            <person name="Specht T."/>
            <person name="Zadra I."/>
            <person name="Kuernsteiner H."/>
            <person name="Kueck U."/>
        </authorList>
    </citation>
    <scope>NUCLEOTIDE SEQUENCE [LARGE SCALE GENOMIC DNA]</scope>
    <source>
        <strain evidence="3">ATCC 11550 / CBS 779.69 / DSM 880 / IAM 14645 / JCM 23072 / IMI 49137</strain>
    </source>
</reference>
<keyword evidence="3" id="KW-1185">Reference proteome</keyword>
<dbReference type="AlphaFoldDB" id="A0A086TCB6"/>
<dbReference type="InterPro" id="IPR046341">
    <property type="entry name" value="SET_dom_sf"/>
</dbReference>
<dbReference type="Gene3D" id="3.90.1410.10">
    <property type="entry name" value="set domain protein methyltransferase, domain 1"/>
    <property type="match status" value="1"/>
</dbReference>
<organism evidence="2 3">
    <name type="scientific">Hapsidospora chrysogenum (strain ATCC 11550 / CBS 779.69 / DSM 880 / IAM 14645 / JCM 23072 / IMI 49137)</name>
    <name type="common">Acremonium chrysogenum</name>
    <dbReference type="NCBI Taxonomy" id="857340"/>
    <lineage>
        <taxon>Eukaryota</taxon>
        <taxon>Fungi</taxon>
        <taxon>Dikarya</taxon>
        <taxon>Ascomycota</taxon>
        <taxon>Pezizomycotina</taxon>
        <taxon>Sordariomycetes</taxon>
        <taxon>Hypocreomycetidae</taxon>
        <taxon>Hypocreales</taxon>
        <taxon>Bionectriaceae</taxon>
        <taxon>Hapsidospora</taxon>
    </lineage>
</organism>
<evidence type="ECO:0000259" key="1">
    <source>
        <dbReference type="PROSITE" id="PS50280"/>
    </source>
</evidence>
<dbReference type="EMBL" id="JPKY01000013">
    <property type="protein sequence ID" value="KFH46998.1"/>
    <property type="molecule type" value="Genomic_DNA"/>
</dbReference>
<sequence>MDSIAQLLSWAESKGIILNGITPKVLPGRGIGIVSTRRIEPNETILTVPTHLLRTLDNTPKSIVAALPDATVHAILAASLALDLAHPPNQDFTIWKAVFPTQADIATSMPICWPPPLQDLLPSAARALLAKQRVKFDRDWAQVSAADHLGPLCREDYLYAWLLVNTRTFYHTTPRTKKDLPRDDHMALQPVADLFNHSPAGCTVSFTPAGFTITATHTSTTTGPDQEVFIRYGPHSDDFLLAEYGFTLPRGLNTFDEVCLDEYLCPRFTPAQRDALESRGFWGGYMLDAETACYRTQVALKVSGLPPDDWADVLEGLRDEDEDIELVDRQLLKILRRYAADIEQVKVRVNDVSVGDVMRNTLRERWQHIGEMVDNAIARISR</sequence>
<dbReference type="PANTHER" id="PTHR13271:SF137">
    <property type="entry name" value="SET DOMAIN-CONTAINING PROTEIN"/>
    <property type="match status" value="1"/>
</dbReference>
<dbReference type="HOGENOM" id="CLU_041939_3_2_1"/>
<dbReference type="InterPro" id="IPR050600">
    <property type="entry name" value="SETD3_SETD6_MTase"/>
</dbReference>
<evidence type="ECO:0000313" key="3">
    <source>
        <dbReference type="Proteomes" id="UP000029964"/>
    </source>
</evidence>
<dbReference type="GO" id="GO:0032259">
    <property type="term" value="P:methylation"/>
    <property type="evidence" value="ECO:0007669"/>
    <property type="project" value="UniProtKB-KW"/>
</dbReference>
<dbReference type="PANTHER" id="PTHR13271">
    <property type="entry name" value="UNCHARACTERIZED PUTATIVE METHYLTRANSFERASE"/>
    <property type="match status" value="1"/>
</dbReference>
<feature type="domain" description="SET" evidence="1">
    <location>
        <begin position="19"/>
        <end position="233"/>
    </location>
</feature>
<keyword evidence="2" id="KW-0489">Methyltransferase</keyword>
<dbReference type="SUPFAM" id="SSF82199">
    <property type="entry name" value="SET domain"/>
    <property type="match status" value="1"/>
</dbReference>
<evidence type="ECO:0000313" key="2">
    <source>
        <dbReference type="EMBL" id="KFH46998.1"/>
    </source>
</evidence>
<proteinExistence type="predicted"/>
<dbReference type="STRING" id="857340.A0A086TCB6"/>
<protein>
    <submittedName>
        <fullName evidence="2">Ribosomal N-lysine methyltransferase-like protein</fullName>
    </submittedName>
</protein>
<dbReference type="PROSITE" id="PS50280">
    <property type="entry name" value="SET"/>
    <property type="match status" value="1"/>
</dbReference>
<keyword evidence="2" id="KW-0808">Transferase</keyword>
<name>A0A086TCB6_HAPC1</name>
<comment type="caution">
    <text evidence="2">The sequence shown here is derived from an EMBL/GenBank/DDBJ whole genome shotgun (WGS) entry which is preliminary data.</text>
</comment>
<dbReference type="InterPro" id="IPR001214">
    <property type="entry name" value="SET_dom"/>
</dbReference>